<dbReference type="Gene3D" id="1.10.260.40">
    <property type="entry name" value="lambda repressor-like DNA-binding domains"/>
    <property type="match status" value="1"/>
</dbReference>
<evidence type="ECO:0000313" key="2">
    <source>
        <dbReference type="EMBL" id="SHG00348.1"/>
    </source>
</evidence>
<dbReference type="Pfam" id="PF16158">
    <property type="entry name" value="N_BRCA1_IG"/>
    <property type="match status" value="1"/>
</dbReference>
<dbReference type="GO" id="GO:0005975">
    <property type="term" value="P:carbohydrate metabolic process"/>
    <property type="evidence" value="ECO:0007669"/>
    <property type="project" value="UniProtKB-ARBA"/>
</dbReference>
<protein>
    <submittedName>
        <fullName evidence="2">Ig-like domain-containing protein</fullName>
    </submittedName>
</protein>
<proteinExistence type="predicted"/>
<dbReference type="SMART" id="SM00530">
    <property type="entry name" value="HTH_XRE"/>
    <property type="match status" value="1"/>
</dbReference>
<reference evidence="3" key="1">
    <citation type="submission" date="2016-11" db="EMBL/GenBank/DDBJ databases">
        <authorList>
            <person name="Varghese N."/>
            <person name="Submissions S."/>
        </authorList>
    </citation>
    <scope>NUCLEOTIDE SEQUENCE [LARGE SCALE GENOMIC DNA]</scope>
    <source>
        <strain evidence="3">DSM 45627</strain>
    </source>
</reference>
<dbReference type="Proteomes" id="UP000186132">
    <property type="component" value="Unassembled WGS sequence"/>
</dbReference>
<name>A0A1M5G9J3_9ACTN</name>
<accession>A0A1M5G9J3</accession>
<keyword evidence="3" id="KW-1185">Reference proteome</keyword>
<dbReference type="Pfam" id="PF13560">
    <property type="entry name" value="HTH_31"/>
    <property type="match status" value="1"/>
</dbReference>
<dbReference type="InterPro" id="IPR013783">
    <property type="entry name" value="Ig-like_fold"/>
</dbReference>
<dbReference type="PROSITE" id="PS50943">
    <property type="entry name" value="HTH_CROC1"/>
    <property type="match status" value="1"/>
</dbReference>
<dbReference type="SUPFAM" id="SSF47413">
    <property type="entry name" value="lambda repressor-like DNA-binding domains"/>
    <property type="match status" value="1"/>
</dbReference>
<gene>
    <name evidence="2" type="ORF">SAMN05443575_1101</name>
</gene>
<organism evidence="2 3">
    <name type="scientific">Jatrophihabitans endophyticus</name>
    <dbReference type="NCBI Taxonomy" id="1206085"/>
    <lineage>
        <taxon>Bacteria</taxon>
        <taxon>Bacillati</taxon>
        <taxon>Actinomycetota</taxon>
        <taxon>Actinomycetes</taxon>
        <taxon>Jatrophihabitantales</taxon>
        <taxon>Jatrophihabitantaceae</taxon>
        <taxon>Jatrophihabitans</taxon>
    </lineage>
</organism>
<dbReference type="GO" id="GO:0003677">
    <property type="term" value="F:DNA binding"/>
    <property type="evidence" value="ECO:0007669"/>
    <property type="project" value="InterPro"/>
</dbReference>
<sequence length="290" mass="29696">MRAGRVYGVVRVSPLALWPGPPVAIVETAGGAAADVDRGGNVTVGESGLRGDPGADLRADPRVAAAPHATRHDAGPAAGPAERLWGRLGASMRAMRTAAGLSLRQVESETGTGRGTLSQIETGKARPNRAVVEWYDTVLGADGLLLSVFAEARGAYATAGHRDARRRAVPGDAMVVTDPALPHGLLLDPGAVVAAAWTLHNIGVVPWSGRRLVRVGAHAAPGLPASARDAPVPACGPGERVRVEVAIRLPVLPGSFAAYWHLGDEAGRDCTPAGAELPCVLLVVAAGLRA</sequence>
<dbReference type="InterPro" id="IPR001387">
    <property type="entry name" value="Cro/C1-type_HTH"/>
</dbReference>
<dbReference type="EMBL" id="FQVU01000002">
    <property type="protein sequence ID" value="SHG00348.1"/>
    <property type="molecule type" value="Genomic_DNA"/>
</dbReference>
<evidence type="ECO:0000259" key="1">
    <source>
        <dbReference type="PROSITE" id="PS50943"/>
    </source>
</evidence>
<dbReference type="InterPro" id="IPR010982">
    <property type="entry name" value="Lambda_DNA-bd_dom_sf"/>
</dbReference>
<feature type="domain" description="HTH cro/C1-type" evidence="1">
    <location>
        <begin position="92"/>
        <end position="128"/>
    </location>
</feature>
<dbReference type="CDD" id="cd00093">
    <property type="entry name" value="HTH_XRE"/>
    <property type="match status" value="1"/>
</dbReference>
<evidence type="ECO:0000313" key="3">
    <source>
        <dbReference type="Proteomes" id="UP000186132"/>
    </source>
</evidence>
<dbReference type="STRING" id="1206085.SAMN05443575_1101"/>
<dbReference type="Gene3D" id="2.60.40.10">
    <property type="entry name" value="Immunoglobulins"/>
    <property type="match status" value="1"/>
</dbReference>
<dbReference type="AlphaFoldDB" id="A0A1M5G9J3"/>
<dbReference type="InterPro" id="IPR032350">
    <property type="entry name" value="Nbr1_FW"/>
</dbReference>